<organism evidence="2 3">
    <name type="scientific">Actinoplanes nipponensis</name>
    <dbReference type="NCBI Taxonomy" id="135950"/>
    <lineage>
        <taxon>Bacteria</taxon>
        <taxon>Bacillati</taxon>
        <taxon>Actinomycetota</taxon>
        <taxon>Actinomycetes</taxon>
        <taxon>Micromonosporales</taxon>
        <taxon>Micromonosporaceae</taxon>
        <taxon>Actinoplanes</taxon>
    </lineage>
</organism>
<feature type="region of interest" description="Disordered" evidence="1">
    <location>
        <begin position="23"/>
        <end position="45"/>
    </location>
</feature>
<evidence type="ECO:0008006" key="4">
    <source>
        <dbReference type="Google" id="ProtNLM"/>
    </source>
</evidence>
<sequence length="90" mass="10148">MPRRPGAPIGREPNELLREARRRHGLTRRQLADAVNAVDDADPDHPMTAHDVGKLEQGLVRWPMEHRRRALRAVLGAAEDAELGLYNLRA</sequence>
<comment type="caution">
    <text evidence="2">The sequence shown here is derived from an EMBL/GenBank/DDBJ whole genome shotgun (WGS) entry which is preliminary data.</text>
</comment>
<protein>
    <recommendedName>
        <fullName evidence="4">Helix-turn-helix domain-containing protein</fullName>
    </recommendedName>
</protein>
<proteinExistence type="predicted"/>
<keyword evidence="3" id="KW-1185">Reference proteome</keyword>
<evidence type="ECO:0000256" key="1">
    <source>
        <dbReference type="SAM" id="MobiDB-lite"/>
    </source>
</evidence>
<dbReference type="Proteomes" id="UP000647172">
    <property type="component" value="Unassembled WGS sequence"/>
</dbReference>
<gene>
    <name evidence="2" type="ORF">Ani05nite_08050</name>
</gene>
<dbReference type="AlphaFoldDB" id="A0A919MJB1"/>
<evidence type="ECO:0000313" key="2">
    <source>
        <dbReference type="EMBL" id="GIE47271.1"/>
    </source>
</evidence>
<name>A0A919MJB1_9ACTN</name>
<dbReference type="EMBL" id="BOMQ01000008">
    <property type="protein sequence ID" value="GIE47271.1"/>
    <property type="molecule type" value="Genomic_DNA"/>
</dbReference>
<accession>A0A919MJB1</accession>
<reference evidence="2" key="1">
    <citation type="submission" date="2021-01" db="EMBL/GenBank/DDBJ databases">
        <title>Whole genome shotgun sequence of Actinoplanes nipponensis NBRC 14063.</title>
        <authorList>
            <person name="Komaki H."/>
            <person name="Tamura T."/>
        </authorList>
    </citation>
    <scope>NUCLEOTIDE SEQUENCE</scope>
    <source>
        <strain evidence="2">NBRC 14063</strain>
    </source>
</reference>
<evidence type="ECO:0000313" key="3">
    <source>
        <dbReference type="Proteomes" id="UP000647172"/>
    </source>
</evidence>